<gene>
    <name evidence="4" type="ORF">ACFQE1_06810</name>
</gene>
<dbReference type="InterPro" id="IPR050832">
    <property type="entry name" value="Bact_Acetyltransf"/>
</dbReference>
<organism evidence="4 5">
    <name type="scientific">Halobium palmae</name>
    <dbReference type="NCBI Taxonomy" id="1776492"/>
    <lineage>
        <taxon>Archaea</taxon>
        <taxon>Methanobacteriati</taxon>
        <taxon>Methanobacteriota</taxon>
        <taxon>Stenosarchaea group</taxon>
        <taxon>Halobacteria</taxon>
        <taxon>Halobacteriales</taxon>
        <taxon>Haloferacaceae</taxon>
        <taxon>Halobium</taxon>
    </lineage>
</organism>
<keyword evidence="1 4" id="KW-0808">Transferase</keyword>
<dbReference type="InterPro" id="IPR000182">
    <property type="entry name" value="GNAT_dom"/>
</dbReference>
<accession>A0ABD5RXD5</accession>
<evidence type="ECO:0000256" key="2">
    <source>
        <dbReference type="ARBA" id="ARBA00023315"/>
    </source>
</evidence>
<dbReference type="PROSITE" id="PS51186">
    <property type="entry name" value="GNAT"/>
    <property type="match status" value="1"/>
</dbReference>
<dbReference type="Proteomes" id="UP001596328">
    <property type="component" value="Unassembled WGS sequence"/>
</dbReference>
<evidence type="ECO:0000256" key="1">
    <source>
        <dbReference type="ARBA" id="ARBA00022679"/>
    </source>
</evidence>
<dbReference type="EMBL" id="JBHSWU010000098">
    <property type="protein sequence ID" value="MFC6724089.1"/>
    <property type="molecule type" value="Genomic_DNA"/>
</dbReference>
<dbReference type="InterPro" id="IPR016181">
    <property type="entry name" value="Acyl_CoA_acyltransferase"/>
</dbReference>
<feature type="domain" description="N-acetyltransferase" evidence="3">
    <location>
        <begin position="1"/>
        <end position="161"/>
    </location>
</feature>
<dbReference type="Pfam" id="PF19133">
    <property type="entry name" value="DUF5816"/>
    <property type="match status" value="1"/>
</dbReference>
<dbReference type="CDD" id="cd04301">
    <property type="entry name" value="NAT_SF"/>
    <property type="match status" value="1"/>
</dbReference>
<dbReference type="PANTHER" id="PTHR43877">
    <property type="entry name" value="AMINOALKYLPHOSPHONATE N-ACETYLTRANSFERASE-RELATED-RELATED"/>
    <property type="match status" value="1"/>
</dbReference>
<protein>
    <submittedName>
        <fullName evidence="4">GNAT family N-acetyltransferase</fullName>
        <ecNumber evidence="4">2.3.1.-</ecNumber>
    </submittedName>
</protein>
<keyword evidence="2 4" id="KW-0012">Acyltransferase</keyword>
<reference evidence="4 5" key="1">
    <citation type="journal article" date="2019" name="Int. J. Syst. Evol. Microbiol.">
        <title>The Global Catalogue of Microorganisms (GCM) 10K type strain sequencing project: providing services to taxonomists for standard genome sequencing and annotation.</title>
        <authorList>
            <consortium name="The Broad Institute Genomics Platform"/>
            <consortium name="The Broad Institute Genome Sequencing Center for Infectious Disease"/>
            <person name="Wu L."/>
            <person name="Ma J."/>
        </authorList>
    </citation>
    <scope>NUCLEOTIDE SEQUENCE [LARGE SCALE GENOMIC DNA]</scope>
    <source>
        <strain evidence="4 5">NBRC 111368</strain>
    </source>
</reference>
<evidence type="ECO:0000313" key="5">
    <source>
        <dbReference type="Proteomes" id="UP001596328"/>
    </source>
</evidence>
<evidence type="ECO:0000259" key="3">
    <source>
        <dbReference type="PROSITE" id="PS51186"/>
    </source>
</evidence>
<dbReference type="InterPro" id="IPR043854">
    <property type="entry name" value="DUF5816"/>
</dbReference>
<dbReference type="Pfam" id="PF00583">
    <property type="entry name" value="Acetyltransf_1"/>
    <property type="match status" value="1"/>
</dbReference>
<dbReference type="AlphaFoldDB" id="A0ABD5RXD5"/>
<proteinExistence type="predicted"/>
<dbReference type="SUPFAM" id="SSF55729">
    <property type="entry name" value="Acyl-CoA N-acyltransferases (Nat)"/>
    <property type="match status" value="1"/>
</dbReference>
<dbReference type="Gene3D" id="3.40.630.30">
    <property type="match status" value="1"/>
</dbReference>
<dbReference type="EC" id="2.3.1.-" evidence="4"/>
<sequence length="252" mass="28440">MEIREATDDDIEDIRHVARESLLASYTPALSEAVIEEAVNNWYGEEFSAELDDDEALVLVGVEGDEVVAFSESYLTQLENQTGEVNWIHVDPDHRGSGFGSKLLTETETRLVDEGITRLKGKVLEANESGPEFYEGHGYERGDEREIEIGDGSFVEWSFIKLPGDDETVGAAPLDPRELDDGRTVYVAYDEADRGNQGPFFVAYMDEDREERYGYFCGHCESFDIAMDAMGRVECNDCENKRKPTRWDASYL</sequence>
<comment type="caution">
    <text evidence="4">The sequence shown here is derived from an EMBL/GenBank/DDBJ whole genome shotgun (WGS) entry which is preliminary data.</text>
</comment>
<name>A0ABD5RXD5_9EURY</name>
<dbReference type="PANTHER" id="PTHR43877:SF1">
    <property type="entry name" value="ACETYLTRANSFERASE"/>
    <property type="match status" value="1"/>
</dbReference>
<evidence type="ECO:0000313" key="4">
    <source>
        <dbReference type="EMBL" id="MFC6724089.1"/>
    </source>
</evidence>
<keyword evidence="5" id="KW-1185">Reference proteome</keyword>
<dbReference type="GO" id="GO:0016746">
    <property type="term" value="F:acyltransferase activity"/>
    <property type="evidence" value="ECO:0007669"/>
    <property type="project" value="UniProtKB-KW"/>
</dbReference>